<dbReference type="Proteomes" id="UP000832011">
    <property type="component" value="Chromosome"/>
</dbReference>
<protein>
    <submittedName>
        <fullName evidence="1">Uncharacterized protein</fullName>
    </submittedName>
</protein>
<accession>A0ABY4DXP7</accession>
<dbReference type="RefSeq" id="WP_058358016.1">
    <property type="nucleotide sequence ID" value="NZ_CABKVG010000010.1"/>
</dbReference>
<evidence type="ECO:0000313" key="2">
    <source>
        <dbReference type="Proteomes" id="UP000832011"/>
    </source>
</evidence>
<organism evidence="1 2">
    <name type="scientific">Vitreoscilla massiliensis</name>
    <dbReference type="NCBI Taxonomy" id="1689272"/>
    <lineage>
        <taxon>Bacteria</taxon>
        <taxon>Pseudomonadati</taxon>
        <taxon>Pseudomonadota</taxon>
        <taxon>Betaproteobacteria</taxon>
        <taxon>Neisseriales</taxon>
        <taxon>Neisseriaceae</taxon>
        <taxon>Vitreoscilla</taxon>
    </lineage>
</organism>
<dbReference type="EMBL" id="CP091511">
    <property type="protein sequence ID" value="UOO88299.1"/>
    <property type="molecule type" value="Genomic_DNA"/>
</dbReference>
<gene>
    <name evidence="1" type="ORF">LVJ82_12545</name>
</gene>
<sequence length="327" mass="38858">MLINLNKSPDSEVLFCILGSKLKDNIKIFDYANLPINELKQIIETKLIRNQPVISKNDLTPDEKIAVTWSNYIKQFKGFTTNWNVFWESSERMTFFVWLCIKRKGYYDNSGRYIRPYLDIFNFPNDLHNINQRKDYIRRYLILMSFIEDIQYILNELKRDWERIAALGVDIGNIKTIDSDLEIWLWEKFQLIKMRWFRPSHNLTNIKNLPNVQGYAVASDNKNHLYNSVSRPLDRKEMLNVIQGEIDLACLDDYTNKTIKQKLSMAYSNKIFQLKKKMLSPLNTHLDEKTFKQLKQLQMLYGFNKADMLTYLISESYNLNNKGKTKN</sequence>
<keyword evidence="2" id="KW-1185">Reference proteome</keyword>
<proteinExistence type="predicted"/>
<name>A0ABY4DXP7_9NEIS</name>
<evidence type="ECO:0000313" key="1">
    <source>
        <dbReference type="EMBL" id="UOO88299.1"/>
    </source>
</evidence>
<reference evidence="1 2" key="1">
    <citation type="journal article" date="2022" name="Res Sq">
        <title>Evolution of multicellular longitudinally dividing oral cavity symbionts (Neisseriaceae).</title>
        <authorList>
            <person name="Nyongesa S."/>
            <person name="Weber P."/>
            <person name="Bernet E."/>
            <person name="Pullido F."/>
            <person name="Nieckarz M."/>
            <person name="Delaby M."/>
            <person name="Nieves C."/>
            <person name="Viehboeck T."/>
            <person name="Krause N."/>
            <person name="Rivera-Millot A."/>
            <person name="Nakamura A."/>
            <person name="Vischer N."/>
            <person name="VanNieuwenhze M."/>
            <person name="Brun Y."/>
            <person name="Cava F."/>
            <person name="Bulgheresi S."/>
            <person name="Veyrier F."/>
        </authorList>
    </citation>
    <scope>NUCLEOTIDE SEQUENCE [LARGE SCALE GENOMIC DNA]</scope>
    <source>
        <strain evidence="1 2">SN4</strain>
    </source>
</reference>